<feature type="compositionally biased region" description="Polar residues" evidence="1">
    <location>
        <begin position="12"/>
        <end position="24"/>
    </location>
</feature>
<feature type="compositionally biased region" description="Low complexity" evidence="1">
    <location>
        <begin position="25"/>
        <end position="36"/>
    </location>
</feature>
<gene>
    <name evidence="2" type="ORF">HYH03_016662</name>
</gene>
<proteinExistence type="predicted"/>
<dbReference type="OrthoDB" id="532461at2759"/>
<comment type="caution">
    <text evidence="2">The sequence shown here is derived from an EMBL/GenBank/DDBJ whole genome shotgun (WGS) entry which is preliminary data.</text>
</comment>
<dbReference type="AlphaFoldDB" id="A0A836BR81"/>
<keyword evidence="3" id="KW-1185">Reference proteome</keyword>
<feature type="compositionally biased region" description="Basic and acidic residues" evidence="1">
    <location>
        <begin position="1"/>
        <end position="11"/>
    </location>
</feature>
<organism evidence="2 3">
    <name type="scientific">Edaphochlamys debaryana</name>
    <dbReference type="NCBI Taxonomy" id="47281"/>
    <lineage>
        <taxon>Eukaryota</taxon>
        <taxon>Viridiplantae</taxon>
        <taxon>Chlorophyta</taxon>
        <taxon>core chlorophytes</taxon>
        <taxon>Chlorophyceae</taxon>
        <taxon>CS clade</taxon>
        <taxon>Chlamydomonadales</taxon>
        <taxon>Chlamydomonadales incertae sedis</taxon>
        <taxon>Edaphochlamys</taxon>
    </lineage>
</organism>
<evidence type="ECO:0000313" key="3">
    <source>
        <dbReference type="Proteomes" id="UP000612055"/>
    </source>
</evidence>
<feature type="region of interest" description="Disordered" evidence="1">
    <location>
        <begin position="60"/>
        <end position="97"/>
    </location>
</feature>
<dbReference type="Proteomes" id="UP000612055">
    <property type="component" value="Unassembled WGS sequence"/>
</dbReference>
<accession>A0A836BR81</accession>
<evidence type="ECO:0000313" key="2">
    <source>
        <dbReference type="EMBL" id="KAG2484524.1"/>
    </source>
</evidence>
<feature type="compositionally biased region" description="Polar residues" evidence="1">
    <location>
        <begin position="69"/>
        <end position="79"/>
    </location>
</feature>
<reference evidence="2" key="1">
    <citation type="journal article" date="2020" name="bioRxiv">
        <title>Comparative genomics of Chlamydomonas.</title>
        <authorList>
            <person name="Craig R.J."/>
            <person name="Hasan A.R."/>
            <person name="Ness R.W."/>
            <person name="Keightley P.D."/>
        </authorList>
    </citation>
    <scope>NUCLEOTIDE SEQUENCE</scope>
    <source>
        <strain evidence="2">CCAP 11/70</strain>
    </source>
</reference>
<sequence length="279" mass="29839">MDEQAKNDLRKSTVTLYYSQRSQSARPAPVQARVPAGPGAKLIGGFHTHVYEERAGHNTTAAGANGATSESSPSTSQAWASRVTGRPGMQASQTGGSLTGTKKVVYWTGRDHHIVDAPTHATGEFKWTPPHLKQVDVEPGPQLAVRETPGAARIKLIGSKYRYLPSMEPYGGSMWAVSPEVAALYGSVGSNTWGSGGVPGAPNGQRPSTAASPYTASLEAYARQRIIGYKEYEATSKLLNGVGSWERTQRHLTQSMDVGRPSKLMSPAQTTFRGLSTVR</sequence>
<dbReference type="EMBL" id="JAEHOE010000148">
    <property type="protein sequence ID" value="KAG2484524.1"/>
    <property type="molecule type" value="Genomic_DNA"/>
</dbReference>
<name>A0A836BR81_9CHLO</name>
<evidence type="ECO:0000256" key="1">
    <source>
        <dbReference type="SAM" id="MobiDB-lite"/>
    </source>
</evidence>
<protein>
    <submittedName>
        <fullName evidence="2">Uncharacterized protein</fullName>
    </submittedName>
</protein>
<feature type="region of interest" description="Disordered" evidence="1">
    <location>
        <begin position="1"/>
        <end position="36"/>
    </location>
</feature>